<evidence type="ECO:0000256" key="1">
    <source>
        <dbReference type="SAM" id="MobiDB-lite"/>
    </source>
</evidence>
<reference evidence="2 3" key="1">
    <citation type="journal article" date="2015" name="Nature">
        <title>rRNA introns, odd ribosomes, and small enigmatic genomes across a large radiation of phyla.</title>
        <authorList>
            <person name="Brown C.T."/>
            <person name="Hug L.A."/>
            <person name="Thomas B.C."/>
            <person name="Sharon I."/>
            <person name="Castelle C.J."/>
            <person name="Singh A."/>
            <person name="Wilkins M.J."/>
            <person name="Williams K.H."/>
            <person name="Banfield J.F."/>
        </authorList>
    </citation>
    <scope>NUCLEOTIDE SEQUENCE [LARGE SCALE GENOMIC DNA]</scope>
</reference>
<dbReference type="InterPro" id="IPR019626">
    <property type="entry name" value="Stress-induced_KGG_rpt"/>
</dbReference>
<gene>
    <name evidence="2" type="ORF">UY72_C0002G0003</name>
</gene>
<organism evidence="2 3">
    <name type="scientific">Candidatus Uhrbacteria bacterium GW2011_GWD2_52_7</name>
    <dbReference type="NCBI Taxonomy" id="1618989"/>
    <lineage>
        <taxon>Bacteria</taxon>
        <taxon>Candidatus Uhriibacteriota</taxon>
    </lineage>
</organism>
<accession>A0A0G1XHV9</accession>
<dbReference type="Proteomes" id="UP000034846">
    <property type="component" value="Unassembled WGS sequence"/>
</dbReference>
<dbReference type="EMBL" id="LCRD01000002">
    <property type="protein sequence ID" value="KKW30828.1"/>
    <property type="molecule type" value="Genomic_DNA"/>
</dbReference>
<feature type="compositionally biased region" description="Basic and acidic residues" evidence="1">
    <location>
        <begin position="1"/>
        <end position="36"/>
    </location>
</feature>
<feature type="compositionally biased region" description="Basic residues" evidence="1">
    <location>
        <begin position="37"/>
        <end position="46"/>
    </location>
</feature>
<sequence>MDEDKQREIASKGGRAAHERGTAHEFSPEEAREAGRKGGKARARNA</sequence>
<dbReference type="PATRIC" id="fig|1618989.3.peg.30"/>
<dbReference type="AlphaFoldDB" id="A0A0G1XHV9"/>
<name>A0A0G1XHV9_9BACT</name>
<evidence type="ECO:0000313" key="3">
    <source>
        <dbReference type="Proteomes" id="UP000034846"/>
    </source>
</evidence>
<dbReference type="Pfam" id="PF10685">
    <property type="entry name" value="KGG"/>
    <property type="match status" value="2"/>
</dbReference>
<feature type="region of interest" description="Disordered" evidence="1">
    <location>
        <begin position="1"/>
        <end position="46"/>
    </location>
</feature>
<protein>
    <submittedName>
        <fullName evidence="2">Stress-induced protein</fullName>
    </submittedName>
</protein>
<comment type="caution">
    <text evidence="2">The sequence shown here is derived from an EMBL/GenBank/DDBJ whole genome shotgun (WGS) entry which is preliminary data.</text>
</comment>
<proteinExistence type="predicted"/>
<evidence type="ECO:0000313" key="2">
    <source>
        <dbReference type="EMBL" id="KKW30828.1"/>
    </source>
</evidence>